<dbReference type="AlphaFoldDB" id="A0A8J7LST8"/>
<keyword evidence="3" id="KW-1185">Reference proteome</keyword>
<evidence type="ECO:0000313" key="2">
    <source>
        <dbReference type="EMBL" id="MBJ6367536.1"/>
    </source>
</evidence>
<dbReference type="Proteomes" id="UP000610931">
    <property type="component" value="Unassembled WGS sequence"/>
</dbReference>
<gene>
    <name evidence="2" type="ORF">JF259_05490</name>
</gene>
<organism evidence="2 3">
    <name type="scientific">Snuella sedimenti</name>
    <dbReference type="NCBI Taxonomy" id="2798802"/>
    <lineage>
        <taxon>Bacteria</taxon>
        <taxon>Pseudomonadati</taxon>
        <taxon>Bacteroidota</taxon>
        <taxon>Flavobacteriia</taxon>
        <taxon>Flavobacteriales</taxon>
        <taxon>Flavobacteriaceae</taxon>
        <taxon>Snuella</taxon>
    </lineage>
</organism>
<proteinExistence type="predicted"/>
<evidence type="ECO:0008006" key="4">
    <source>
        <dbReference type="Google" id="ProtNLM"/>
    </source>
</evidence>
<feature type="region of interest" description="Disordered" evidence="1">
    <location>
        <begin position="332"/>
        <end position="360"/>
    </location>
</feature>
<protein>
    <recommendedName>
        <fullName evidence="4">T9SS type A sorting domain-containing protein</fullName>
    </recommendedName>
</protein>
<reference evidence="2" key="1">
    <citation type="submission" date="2020-12" db="EMBL/GenBank/DDBJ databases">
        <title>Snuella sp. nov., isolated from sediment in Incheon.</title>
        <authorList>
            <person name="Kim W."/>
        </authorList>
    </citation>
    <scope>NUCLEOTIDE SEQUENCE</scope>
    <source>
        <strain evidence="2">CAU 1569</strain>
    </source>
</reference>
<dbReference type="EMBL" id="JAELVQ010000005">
    <property type="protein sequence ID" value="MBJ6367536.1"/>
    <property type="molecule type" value="Genomic_DNA"/>
</dbReference>
<comment type="caution">
    <text evidence="2">The sequence shown here is derived from an EMBL/GenBank/DDBJ whole genome shotgun (WGS) entry which is preliminary data.</text>
</comment>
<accession>A0A8J7LST8</accession>
<evidence type="ECO:0000256" key="1">
    <source>
        <dbReference type="SAM" id="MobiDB-lite"/>
    </source>
</evidence>
<evidence type="ECO:0000313" key="3">
    <source>
        <dbReference type="Proteomes" id="UP000610931"/>
    </source>
</evidence>
<sequence length="781" mass="85547">MKRLQIYISTLFIFFFSILKGQSIYTNPITDTDPSNNNPYTTGETIDTNITGSGIGRGSGLNPPGVTTNDRYNARSWELLYNANDYFYITISPNACYEIDFTSFVFNSQTSLLGPLSIEVRSSIDGYTSSIGSPTTGLTETLSTIDLTGSEFQNINATITFRIYAWGATNGNGTYSINDFTFNGSVSPSTTTTWGGSSWDNGAPDISTTTIMDGDYNTSVNGNFSACNLTVNSGSTLTVNNSTYIEVENDITVDGNIIVKSQGAVIQNNSDGNVTVTGSVKVEKETAPINAWYEYTYWSAPVSGETIGAALGGSQPDRRFYFNAQNYLDATKETNNDNSATSGQDDIDDNGDDWQLATDSTNMTPGVGYISTHSKTLFDSEMSSPPHQFEYEFSGPFNNGNITVPIYRNDSELSDTNWNLVGNPYPSAIDADSFLAANSSIDGAVYLWSQNTAPSSTNNGNQAFNFSNSDYAIINGSGETAGGDGVAPNRTIPSCQGFFVSYSNSGTVINTNGNIKEGEINFNNTMRIANGSSNGQFFKTSNKKNKDRPNKLWIDLTSDSGIFSQVLVSYLNGASDYDDGSYYDAPKFSSKRAPATLYTTIKNCNKRFTIQGKALKSLNRNEIIALGFSTNINTTTLYKLSITKLKGAFLQNHNIYLKDKLLNKLHNLSESNYLFTSEKGVFNKRFEIVFKSRPKRNSSPHNGKAAIKVLSSGNGRFSFNTPESITIRSMQIFDLHGRQLYHLKDPMALRSRNVQLNKKTIYVVKLELSNGDIVTKKIVKN</sequence>
<name>A0A8J7LST8_9FLAO</name>
<dbReference type="RefSeq" id="WP_199114294.1">
    <property type="nucleotide sequence ID" value="NZ_JAELVQ010000005.1"/>
</dbReference>